<evidence type="ECO:0000256" key="2">
    <source>
        <dbReference type="ARBA" id="ARBA00023015"/>
    </source>
</evidence>
<dbReference type="CDD" id="cd05466">
    <property type="entry name" value="PBP2_LTTR_substrate"/>
    <property type="match status" value="1"/>
</dbReference>
<dbReference type="EMBL" id="PIYS01000005">
    <property type="protein sequence ID" value="PKF72072.1"/>
    <property type="molecule type" value="Genomic_DNA"/>
</dbReference>
<dbReference type="Proteomes" id="UP000242861">
    <property type="component" value="Unassembled WGS sequence"/>
</dbReference>
<evidence type="ECO:0000313" key="6">
    <source>
        <dbReference type="EMBL" id="PKF72072.1"/>
    </source>
</evidence>
<dbReference type="InterPro" id="IPR050950">
    <property type="entry name" value="HTH-type_LysR_regulators"/>
</dbReference>
<dbReference type="InterPro" id="IPR036388">
    <property type="entry name" value="WH-like_DNA-bd_sf"/>
</dbReference>
<dbReference type="Gene3D" id="3.40.190.290">
    <property type="match status" value="1"/>
</dbReference>
<dbReference type="PANTHER" id="PTHR30419">
    <property type="entry name" value="HTH-TYPE TRANSCRIPTIONAL REGULATOR YBHD"/>
    <property type="match status" value="1"/>
</dbReference>
<protein>
    <submittedName>
        <fullName evidence="6">LysR family transcriptional regulator</fullName>
    </submittedName>
</protein>
<proteinExistence type="inferred from homology"/>
<dbReference type="GO" id="GO:0003700">
    <property type="term" value="F:DNA-binding transcription factor activity"/>
    <property type="evidence" value="ECO:0007669"/>
    <property type="project" value="InterPro"/>
</dbReference>
<dbReference type="PROSITE" id="PS50931">
    <property type="entry name" value="HTH_LYSR"/>
    <property type="match status" value="1"/>
</dbReference>
<dbReference type="PRINTS" id="PR00039">
    <property type="entry name" value="HTHLYSR"/>
</dbReference>
<evidence type="ECO:0000313" key="7">
    <source>
        <dbReference type="Proteomes" id="UP000242861"/>
    </source>
</evidence>
<feature type="domain" description="HTH lysR-type" evidence="5">
    <location>
        <begin position="1"/>
        <end position="58"/>
    </location>
</feature>
<dbReference type="InterPro" id="IPR005119">
    <property type="entry name" value="LysR_subst-bd"/>
</dbReference>
<keyword evidence="4" id="KW-0804">Transcription</keyword>
<evidence type="ECO:0000256" key="1">
    <source>
        <dbReference type="ARBA" id="ARBA00009437"/>
    </source>
</evidence>
<dbReference type="Pfam" id="PF03466">
    <property type="entry name" value="LysR_substrate"/>
    <property type="match status" value="1"/>
</dbReference>
<name>A0A2I0CSF0_9PSED</name>
<dbReference type="GO" id="GO:0005829">
    <property type="term" value="C:cytosol"/>
    <property type="evidence" value="ECO:0007669"/>
    <property type="project" value="TreeGrafter"/>
</dbReference>
<dbReference type="GO" id="GO:0003677">
    <property type="term" value="F:DNA binding"/>
    <property type="evidence" value="ECO:0007669"/>
    <property type="project" value="UniProtKB-KW"/>
</dbReference>
<dbReference type="Gene3D" id="1.10.10.10">
    <property type="entry name" value="Winged helix-like DNA-binding domain superfamily/Winged helix DNA-binding domain"/>
    <property type="match status" value="1"/>
</dbReference>
<sequence length="290" mass="32704">MDLRQLRYFVALYEEAHVGRAAERLCLSQPALSQQMRHLQEDLQVELFQRQGRGLSPTLAAHSLYGHARELLRAAERTREALQVFRGQASQTLALGVLQTVNASLVPALLERLQQRQPHWLVQIHELSAAEIERRLLAGSLDIGISYLPPRQSALHGQLLYEDELQLVVAPGHALQAFRKVSLAQAAEQPMLLLGEEFRVRQVWQEQLAREGRRPRLRAELNHIAGILDSLAHTGLASVLPARAQRLHANQQLLWKPISEPPIALQVGLLYRDSQRQQASLALLRALLED</sequence>
<dbReference type="FunFam" id="1.10.10.10:FF:000001">
    <property type="entry name" value="LysR family transcriptional regulator"/>
    <property type="match status" value="1"/>
</dbReference>
<dbReference type="InterPro" id="IPR036390">
    <property type="entry name" value="WH_DNA-bd_sf"/>
</dbReference>
<evidence type="ECO:0000256" key="4">
    <source>
        <dbReference type="ARBA" id="ARBA00023163"/>
    </source>
</evidence>
<dbReference type="Pfam" id="PF00126">
    <property type="entry name" value="HTH_1"/>
    <property type="match status" value="1"/>
</dbReference>
<gene>
    <name evidence="6" type="ORF">CW360_04535</name>
</gene>
<accession>A0A2I0CSF0</accession>
<dbReference type="SUPFAM" id="SSF53850">
    <property type="entry name" value="Periplasmic binding protein-like II"/>
    <property type="match status" value="1"/>
</dbReference>
<comment type="caution">
    <text evidence="6">The sequence shown here is derived from an EMBL/GenBank/DDBJ whole genome shotgun (WGS) entry which is preliminary data.</text>
</comment>
<organism evidence="6 7">
    <name type="scientific">Pseudomonas fluvialis</name>
    <dbReference type="NCBI Taxonomy" id="1793966"/>
    <lineage>
        <taxon>Bacteria</taxon>
        <taxon>Pseudomonadati</taxon>
        <taxon>Pseudomonadota</taxon>
        <taxon>Gammaproteobacteria</taxon>
        <taxon>Pseudomonadales</taxon>
        <taxon>Pseudomonadaceae</taxon>
        <taxon>Pseudomonas</taxon>
    </lineage>
</organism>
<dbReference type="SUPFAM" id="SSF46785">
    <property type="entry name" value="Winged helix' DNA-binding domain"/>
    <property type="match status" value="1"/>
</dbReference>
<dbReference type="AlphaFoldDB" id="A0A2I0CSF0"/>
<keyword evidence="2" id="KW-0805">Transcription regulation</keyword>
<dbReference type="InterPro" id="IPR000847">
    <property type="entry name" value="LysR_HTH_N"/>
</dbReference>
<comment type="similarity">
    <text evidence="1">Belongs to the LysR transcriptional regulatory family.</text>
</comment>
<dbReference type="RefSeq" id="WP_101192885.1">
    <property type="nucleotide sequence ID" value="NZ_PIYS01000005.1"/>
</dbReference>
<evidence type="ECO:0000256" key="3">
    <source>
        <dbReference type="ARBA" id="ARBA00023125"/>
    </source>
</evidence>
<keyword evidence="3" id="KW-0238">DNA-binding</keyword>
<reference evidence="7" key="1">
    <citation type="submission" date="2017-12" db="EMBL/GenBank/DDBJ databases">
        <authorList>
            <person name="Yu X.-Y."/>
        </authorList>
    </citation>
    <scope>NUCLEOTIDE SEQUENCE [LARGE SCALE GENOMIC DNA]</scope>
    <source>
        <strain evidence="7">ZYSR67-Z</strain>
    </source>
</reference>
<evidence type="ECO:0000259" key="5">
    <source>
        <dbReference type="PROSITE" id="PS50931"/>
    </source>
</evidence>